<keyword evidence="3" id="KW-1185">Reference proteome</keyword>
<evidence type="ECO:0000313" key="2">
    <source>
        <dbReference type="EMBL" id="AVM52888.1"/>
    </source>
</evidence>
<feature type="signal peptide" evidence="1">
    <location>
        <begin position="1"/>
        <end position="26"/>
    </location>
</feature>
<evidence type="ECO:0000256" key="1">
    <source>
        <dbReference type="SAM" id="SignalP"/>
    </source>
</evidence>
<accession>A0ABN5IMD4</accession>
<sequence>MKTFSRLQFIKMLLLLFVGFTMTACRDSNDDIPSDDDTKEVTQIYQKLQRQTLLKSLCTVDTLADGTVAYTSRYGAVLDEAKPTVHYVGINNISEAHAAWNGIVSVFNESESDTFEGNKVHLNDMKLSFSISENEEEMARIEVDCPELSNSLTSIVFIPNERWPENDIGSPFLFMSFWKNKKTGLLYLCVNKAQGSRGIMLTLGGGCEEDKFRKYTHWQGEFTLWMNTADEQAFNCLANIMQCYPSKYATALKEIGTITREFVLFGKQFTYYPYRYTLFHELFNLSGDSSITFDRGHDWDYHLWRAYRCYDVTVYRTTFYPDRTCSHWRQFYTHKNTPVPTEGSHCFYFDQSFKVNPEEWECIFRGLS</sequence>
<name>A0ABN5IMD4_9BACE</name>
<dbReference type="EMBL" id="CP027231">
    <property type="protein sequence ID" value="AVM52888.1"/>
    <property type="molecule type" value="Genomic_DNA"/>
</dbReference>
<evidence type="ECO:0000313" key="3">
    <source>
        <dbReference type="Proteomes" id="UP000238304"/>
    </source>
</evidence>
<dbReference type="Proteomes" id="UP000238304">
    <property type="component" value="Chromosome"/>
</dbReference>
<proteinExistence type="predicted"/>
<organism evidence="2 3">
    <name type="scientific">Bacteroides zoogleoformans</name>
    <dbReference type="NCBI Taxonomy" id="28119"/>
    <lineage>
        <taxon>Bacteria</taxon>
        <taxon>Pseudomonadati</taxon>
        <taxon>Bacteroidota</taxon>
        <taxon>Bacteroidia</taxon>
        <taxon>Bacteroidales</taxon>
        <taxon>Bacteroidaceae</taxon>
        <taxon>Bacteroides</taxon>
    </lineage>
</organism>
<dbReference type="RefSeq" id="WP_106041187.1">
    <property type="nucleotide sequence ID" value="NZ_CP027231.1"/>
</dbReference>
<dbReference type="PROSITE" id="PS51257">
    <property type="entry name" value="PROKAR_LIPOPROTEIN"/>
    <property type="match status" value="1"/>
</dbReference>
<keyword evidence="1" id="KW-0732">Signal</keyword>
<feature type="chain" id="PRO_5045823860" evidence="1">
    <location>
        <begin position="27"/>
        <end position="368"/>
    </location>
</feature>
<protein>
    <submittedName>
        <fullName evidence="2">Uncharacterized protein</fullName>
    </submittedName>
</protein>
<gene>
    <name evidence="2" type="ORF">C4H11_08010</name>
</gene>
<reference evidence="2 3" key="1">
    <citation type="submission" date="2018-02" db="EMBL/GenBank/DDBJ databases">
        <authorList>
            <person name="Holder M.E."/>
            <person name="Ajami N.J."/>
            <person name="Petrosino J.F."/>
        </authorList>
    </citation>
    <scope>NUCLEOTIDE SEQUENCE [LARGE SCALE GENOMIC DNA]</scope>
    <source>
        <strain evidence="2 3">ATCC 33285</strain>
    </source>
</reference>